<evidence type="ECO:0000256" key="4">
    <source>
        <dbReference type="SAM" id="MobiDB-lite"/>
    </source>
</evidence>
<evidence type="ECO:0000313" key="6">
    <source>
        <dbReference type="Proteomes" id="UP000270296"/>
    </source>
</evidence>
<reference evidence="5 6" key="2">
    <citation type="submission" date="2018-11" db="EMBL/GenBank/DDBJ databases">
        <authorList>
            <consortium name="Pathogen Informatics"/>
        </authorList>
    </citation>
    <scope>NUCLEOTIDE SEQUENCE [LARGE SCALE GENOMIC DNA]</scope>
</reference>
<feature type="compositionally biased region" description="Polar residues" evidence="4">
    <location>
        <begin position="1"/>
        <end position="10"/>
    </location>
</feature>
<accession>A0A183IED0</accession>
<dbReference type="GO" id="GO:0085020">
    <property type="term" value="P:protein K6-linked ubiquitination"/>
    <property type="evidence" value="ECO:0007669"/>
    <property type="project" value="TreeGrafter"/>
</dbReference>
<dbReference type="SMART" id="SM00248">
    <property type="entry name" value="ANK"/>
    <property type="match status" value="2"/>
</dbReference>
<dbReference type="PROSITE" id="PS50297">
    <property type="entry name" value="ANK_REP_REGION"/>
    <property type="match status" value="2"/>
</dbReference>
<dbReference type="PANTHER" id="PTHR24171:SF8">
    <property type="entry name" value="BRCA1-ASSOCIATED RING DOMAIN PROTEIN 1"/>
    <property type="match status" value="1"/>
</dbReference>
<keyword evidence="1" id="KW-0677">Repeat</keyword>
<dbReference type="Gene3D" id="1.25.40.20">
    <property type="entry name" value="Ankyrin repeat-containing domain"/>
    <property type="match status" value="1"/>
</dbReference>
<dbReference type="InterPro" id="IPR036770">
    <property type="entry name" value="Ankyrin_rpt-contain_sf"/>
</dbReference>
<dbReference type="InterPro" id="IPR002110">
    <property type="entry name" value="Ankyrin_rpt"/>
</dbReference>
<dbReference type="GO" id="GO:0031436">
    <property type="term" value="C:BRCA1-BARD1 complex"/>
    <property type="evidence" value="ECO:0007669"/>
    <property type="project" value="TreeGrafter"/>
</dbReference>
<reference evidence="7" key="1">
    <citation type="submission" date="2016-06" db="UniProtKB">
        <authorList>
            <consortium name="WormBaseParasite"/>
        </authorList>
    </citation>
    <scope>IDENTIFICATION</scope>
</reference>
<feature type="region of interest" description="Disordered" evidence="4">
    <location>
        <begin position="1"/>
        <end position="20"/>
    </location>
</feature>
<dbReference type="AlphaFoldDB" id="A0A183IED0"/>
<organism evidence="7">
    <name type="scientific">Soboliphyme baturini</name>
    <dbReference type="NCBI Taxonomy" id="241478"/>
    <lineage>
        <taxon>Eukaryota</taxon>
        <taxon>Metazoa</taxon>
        <taxon>Ecdysozoa</taxon>
        <taxon>Nematoda</taxon>
        <taxon>Enoplea</taxon>
        <taxon>Dorylaimia</taxon>
        <taxon>Dioctophymatida</taxon>
        <taxon>Dioctophymatoidea</taxon>
        <taxon>Soboliphymatidae</taxon>
        <taxon>Soboliphyme</taxon>
    </lineage>
</organism>
<evidence type="ECO:0000256" key="3">
    <source>
        <dbReference type="PROSITE-ProRule" id="PRU00023"/>
    </source>
</evidence>
<dbReference type="PROSITE" id="PS50088">
    <property type="entry name" value="ANK_REPEAT"/>
    <property type="match status" value="2"/>
</dbReference>
<evidence type="ECO:0000256" key="2">
    <source>
        <dbReference type="ARBA" id="ARBA00023043"/>
    </source>
</evidence>
<dbReference type="SUPFAM" id="SSF48403">
    <property type="entry name" value="Ankyrin repeat"/>
    <property type="match status" value="1"/>
</dbReference>
<evidence type="ECO:0000313" key="7">
    <source>
        <dbReference type="WBParaSite" id="SBAD_0000207001-mRNA-1"/>
    </source>
</evidence>
<evidence type="ECO:0000256" key="1">
    <source>
        <dbReference type="ARBA" id="ARBA00022737"/>
    </source>
</evidence>
<dbReference type="Pfam" id="PF12796">
    <property type="entry name" value="Ank_2"/>
    <property type="match status" value="1"/>
</dbReference>
<dbReference type="EMBL" id="UZAM01007029">
    <property type="protein sequence ID" value="VDO96085.1"/>
    <property type="molecule type" value="Genomic_DNA"/>
</dbReference>
<keyword evidence="2 3" id="KW-0040">ANK repeat</keyword>
<gene>
    <name evidence="5" type="ORF">SBAD_LOCUS1974</name>
</gene>
<dbReference type="WBParaSite" id="SBAD_0000207001-mRNA-1">
    <property type="protein sequence ID" value="SBAD_0000207001-mRNA-1"/>
    <property type="gene ID" value="SBAD_0000207001"/>
</dbReference>
<dbReference type="GO" id="GO:0070531">
    <property type="term" value="C:BRCA1-A complex"/>
    <property type="evidence" value="ECO:0007669"/>
    <property type="project" value="TreeGrafter"/>
</dbReference>
<dbReference type="GO" id="GO:0004842">
    <property type="term" value="F:ubiquitin-protein transferase activity"/>
    <property type="evidence" value="ECO:0007669"/>
    <property type="project" value="TreeGrafter"/>
</dbReference>
<protein>
    <submittedName>
        <fullName evidence="7">ANK_REP_REGION domain-containing protein</fullName>
    </submittedName>
</protein>
<evidence type="ECO:0000313" key="5">
    <source>
        <dbReference type="EMBL" id="VDO96085.1"/>
    </source>
</evidence>
<dbReference type="PANTHER" id="PTHR24171">
    <property type="entry name" value="ANKYRIN REPEAT DOMAIN-CONTAINING PROTEIN 39-RELATED"/>
    <property type="match status" value="1"/>
</dbReference>
<keyword evidence="6" id="KW-1185">Reference proteome</keyword>
<feature type="repeat" description="ANK" evidence="3">
    <location>
        <begin position="86"/>
        <end position="118"/>
    </location>
</feature>
<dbReference type="OrthoDB" id="5873283at2759"/>
<sequence>MTKASATVTGSDDDRGRRPSLQLGSFSSLAVEPPCFSQEIFECCRDGDLERVRKLVDRSTVNMRDFTGRRCTPLHIAADVNVCDESGLIPLHNGCSFGHVAVCTLLLKHRSNINAQDLWGYTPLHEAAMKGKVDVCILLLQNGADSALTNVDGKIALDIADPSTKAVLTGEYRKEDMLEAARSGNEELLLSLVTPFNVNVHASDGRMVFFNDSLLFRFTLSRVTLQYA</sequence>
<proteinExistence type="predicted"/>
<dbReference type="Proteomes" id="UP000270296">
    <property type="component" value="Unassembled WGS sequence"/>
</dbReference>
<feature type="repeat" description="ANK" evidence="3">
    <location>
        <begin position="119"/>
        <end position="151"/>
    </location>
</feature>
<name>A0A183IED0_9BILA</name>